<reference evidence="1 2" key="1">
    <citation type="submission" date="2024-02" db="EMBL/GenBank/DDBJ databases">
        <authorList>
            <person name="Chen Y."/>
            <person name="Shah S."/>
            <person name="Dougan E. K."/>
            <person name="Thang M."/>
            <person name="Chan C."/>
        </authorList>
    </citation>
    <scope>NUCLEOTIDE SEQUENCE [LARGE SCALE GENOMIC DNA]</scope>
</reference>
<name>A0ABP0QB51_9DINO</name>
<protein>
    <submittedName>
        <fullName evidence="1">Uncharacterized protein</fullName>
    </submittedName>
</protein>
<keyword evidence="2" id="KW-1185">Reference proteome</keyword>
<proteinExistence type="predicted"/>
<gene>
    <name evidence="1" type="ORF">SCF082_LOCUS40036</name>
</gene>
<accession>A0ABP0QB51</accession>
<dbReference type="EMBL" id="CAXAMM010039163">
    <property type="protein sequence ID" value="CAK9084396.1"/>
    <property type="molecule type" value="Genomic_DNA"/>
</dbReference>
<organism evidence="1 2">
    <name type="scientific">Durusdinium trenchii</name>
    <dbReference type="NCBI Taxonomy" id="1381693"/>
    <lineage>
        <taxon>Eukaryota</taxon>
        <taxon>Sar</taxon>
        <taxon>Alveolata</taxon>
        <taxon>Dinophyceae</taxon>
        <taxon>Suessiales</taxon>
        <taxon>Symbiodiniaceae</taxon>
        <taxon>Durusdinium</taxon>
    </lineage>
</organism>
<dbReference type="Proteomes" id="UP001642464">
    <property type="component" value="Unassembled WGS sequence"/>
</dbReference>
<evidence type="ECO:0000313" key="2">
    <source>
        <dbReference type="Proteomes" id="UP001642464"/>
    </source>
</evidence>
<comment type="caution">
    <text evidence="1">The sequence shown here is derived from an EMBL/GenBank/DDBJ whole genome shotgun (WGS) entry which is preliminary data.</text>
</comment>
<sequence length="490" mass="55463">MAQPGRLSPQRMIPSEAEFPNGVSPRRRTALSIDRVGTKATELMGTARTRRGSLVPRPIGERTESPERSRMGRRMTRIKTQKFLGTDLRIPRGRAESLLYTYGEDDDLQPSSRRPSSLPGGLNSLESSGSGLGYYFKDKLKDLESAMQPELRNRALTEDLRRDLLALPKFKESKEMGHAVEEGYITEDFSRLIFDKFKNEAEPEFLQDLTLEVTGGLNMVAEIPLKEKYLWFIVLLVSVVFNVSYLLHLDWAIFKTYLTEVFGTFDPRLIADRLSNGGGSESRKEIQAQLLDDKSFKASIFGLISDQQTRMMIVNAAVMVAIWEVAWLCFQFVHALYLLGLVCLAKSEYKRFNAVGYFFQKLLPQVSTFSAVKLLARVHPSLLSHEYRIWVSECLVRFSEVWTSEKYHWLCDAHHHVCDFQHLLRHGISVGLFRQDAGCELQVGESRGSHVAAVGQHLGHVEPSGGGRLLGTRPSGSYFPLRLRWAGCDL</sequence>
<evidence type="ECO:0000313" key="1">
    <source>
        <dbReference type="EMBL" id="CAK9084396.1"/>
    </source>
</evidence>